<protein>
    <recommendedName>
        <fullName evidence="4">Major facilitator superfamily (MFS) profile domain-containing protein</fullName>
    </recommendedName>
</protein>
<keyword evidence="1" id="KW-1133">Transmembrane helix</keyword>
<feature type="transmembrane region" description="Helical" evidence="1">
    <location>
        <begin position="44"/>
        <end position="64"/>
    </location>
</feature>
<accession>A0ABU5I0N9</accession>
<dbReference type="RefSeq" id="WP_322186410.1">
    <property type="nucleotide sequence ID" value="NZ_JAXLPB010000002.1"/>
</dbReference>
<feature type="transmembrane region" description="Helical" evidence="1">
    <location>
        <begin position="96"/>
        <end position="112"/>
    </location>
</feature>
<feature type="transmembrane region" description="Helical" evidence="1">
    <location>
        <begin position="71"/>
        <end position="90"/>
    </location>
</feature>
<proteinExistence type="predicted"/>
<evidence type="ECO:0008006" key="4">
    <source>
        <dbReference type="Google" id="ProtNLM"/>
    </source>
</evidence>
<feature type="transmembrane region" description="Helical" evidence="1">
    <location>
        <begin position="12"/>
        <end position="32"/>
    </location>
</feature>
<dbReference type="EMBL" id="JAXLPB010000002">
    <property type="protein sequence ID" value="MDY8108947.1"/>
    <property type="molecule type" value="Genomic_DNA"/>
</dbReference>
<evidence type="ECO:0000313" key="2">
    <source>
        <dbReference type="EMBL" id="MDY8108947.1"/>
    </source>
</evidence>
<sequence length="118" mass="12054">MSSESSYGAREGALVVLAGGLVGLVISIYLYMTPLTGVTGSLGALIVMAASGAIAFDGLILLGAMTPGHRALWLTLGFLGALGTLAAAYLLHAYGLMAVMVVVLLGLFLVLARPPYRT</sequence>
<name>A0ABU5I0N9_9HYPH</name>
<evidence type="ECO:0000313" key="3">
    <source>
        <dbReference type="Proteomes" id="UP001294412"/>
    </source>
</evidence>
<keyword evidence="1" id="KW-0812">Transmembrane</keyword>
<gene>
    <name evidence="2" type="ORF">U0C82_07285</name>
</gene>
<keyword evidence="3" id="KW-1185">Reference proteome</keyword>
<dbReference type="Proteomes" id="UP001294412">
    <property type="component" value="Unassembled WGS sequence"/>
</dbReference>
<evidence type="ECO:0000256" key="1">
    <source>
        <dbReference type="SAM" id="Phobius"/>
    </source>
</evidence>
<organism evidence="2 3">
    <name type="scientific">Fulvimarina uroteuthidis</name>
    <dbReference type="NCBI Taxonomy" id="3098149"/>
    <lineage>
        <taxon>Bacteria</taxon>
        <taxon>Pseudomonadati</taxon>
        <taxon>Pseudomonadota</taxon>
        <taxon>Alphaproteobacteria</taxon>
        <taxon>Hyphomicrobiales</taxon>
        <taxon>Aurantimonadaceae</taxon>
        <taxon>Fulvimarina</taxon>
    </lineage>
</organism>
<keyword evidence="1" id="KW-0472">Membrane</keyword>
<reference evidence="2 3" key="1">
    <citation type="submission" date="2023-12" db="EMBL/GenBank/DDBJ databases">
        <title>Description of Novel Strain Fulvimarina sp. 2208YS6-2-32 isolated from Uroteuthis (Photololigo) edulis.</title>
        <authorList>
            <person name="Park J.-S."/>
        </authorList>
    </citation>
    <scope>NUCLEOTIDE SEQUENCE [LARGE SCALE GENOMIC DNA]</scope>
    <source>
        <strain evidence="2 3">2208YS6-2-32</strain>
    </source>
</reference>
<comment type="caution">
    <text evidence="2">The sequence shown here is derived from an EMBL/GenBank/DDBJ whole genome shotgun (WGS) entry which is preliminary data.</text>
</comment>